<accession>A0A318SAP9</accession>
<evidence type="ECO:0000313" key="1">
    <source>
        <dbReference type="EMBL" id="PYE53608.1"/>
    </source>
</evidence>
<dbReference type="AlphaFoldDB" id="A0A318SAP9"/>
<comment type="caution">
    <text evidence="1">The sequence shown here is derived from an EMBL/GenBank/DDBJ whole genome shotgun (WGS) entry which is preliminary data.</text>
</comment>
<dbReference type="EMBL" id="QJSX01000008">
    <property type="protein sequence ID" value="PYE53608.1"/>
    <property type="molecule type" value="Genomic_DNA"/>
</dbReference>
<sequence length="60" mass="7133">MPDKDFLRRRNEAWRNLREAKPDTPEFETALRDLQRLIAWPRNRILAGLGWTPDESIQDG</sequence>
<reference evidence="1 2" key="1">
    <citation type="submission" date="2018-06" db="EMBL/GenBank/DDBJ databases">
        <title>Genomic Encyclopedia of Type Strains, Phase IV (KMG-IV): sequencing the most valuable type-strain genomes for metagenomic binning, comparative biology and taxonomic classification.</title>
        <authorList>
            <person name="Goeker M."/>
        </authorList>
    </citation>
    <scope>NUCLEOTIDE SEQUENCE [LARGE SCALE GENOMIC DNA]</scope>
    <source>
        <strain evidence="1 2">DSM 18048</strain>
    </source>
</reference>
<proteinExistence type="predicted"/>
<organism evidence="1 2">
    <name type="scientific">Deinococcus yavapaiensis KR-236</name>
    <dbReference type="NCBI Taxonomy" id="694435"/>
    <lineage>
        <taxon>Bacteria</taxon>
        <taxon>Thermotogati</taxon>
        <taxon>Deinococcota</taxon>
        <taxon>Deinococci</taxon>
        <taxon>Deinococcales</taxon>
        <taxon>Deinococcaceae</taxon>
        <taxon>Deinococcus</taxon>
    </lineage>
</organism>
<name>A0A318SAP9_9DEIO</name>
<dbReference type="OrthoDB" id="74073at2"/>
<dbReference type="Proteomes" id="UP000248326">
    <property type="component" value="Unassembled WGS sequence"/>
</dbReference>
<evidence type="ECO:0000313" key="2">
    <source>
        <dbReference type="Proteomes" id="UP000248326"/>
    </source>
</evidence>
<protein>
    <submittedName>
        <fullName evidence="1">Uncharacterized protein</fullName>
    </submittedName>
</protein>
<dbReference type="RefSeq" id="WP_110886964.1">
    <property type="nucleotide sequence ID" value="NZ_QJSX01000008.1"/>
</dbReference>
<gene>
    <name evidence="1" type="ORF">DES52_108138</name>
</gene>
<keyword evidence="2" id="KW-1185">Reference proteome</keyword>